<organism evidence="1">
    <name type="scientific">viral metagenome</name>
    <dbReference type="NCBI Taxonomy" id="1070528"/>
    <lineage>
        <taxon>unclassified sequences</taxon>
        <taxon>metagenomes</taxon>
        <taxon>organismal metagenomes</taxon>
    </lineage>
</organism>
<proteinExistence type="predicted"/>
<reference evidence="1" key="1">
    <citation type="journal article" date="2020" name="Nature">
        <title>Giant virus diversity and host interactions through global metagenomics.</title>
        <authorList>
            <person name="Schulz F."/>
            <person name="Roux S."/>
            <person name="Paez-Espino D."/>
            <person name="Jungbluth S."/>
            <person name="Walsh D.A."/>
            <person name="Denef V.J."/>
            <person name="McMahon K.D."/>
            <person name="Konstantinidis K.T."/>
            <person name="Eloe-Fadrosh E.A."/>
            <person name="Kyrpides N.C."/>
            <person name="Woyke T."/>
        </authorList>
    </citation>
    <scope>NUCLEOTIDE SEQUENCE</scope>
    <source>
        <strain evidence="1">GVMAG-M-3300020166-5</strain>
    </source>
</reference>
<sequence>MNNLPLPNELIRRVYSFIHPVFCYTQYVKNIRGYRDSIYELEYECQLYQNNLLSSSIEDRKDNIMCMGSYVELQSAYLEDIEAFLIKNPDFVRPGDLNALNEFQYKLSIDYRITKHNMDRLEKNLTLRRGLWCDGNWGEALVEENEIILFAPLTEILQQGSTRDLIYSCIINRVWGFKTAMTIYMRERYLEDRFVENHIVEFINHRYPTRCGPLPMLRKRLVRRLMKI</sequence>
<dbReference type="AlphaFoldDB" id="A0A6C0BZG0"/>
<evidence type="ECO:0000313" key="1">
    <source>
        <dbReference type="EMBL" id="QHS96949.1"/>
    </source>
</evidence>
<dbReference type="EMBL" id="MN739282">
    <property type="protein sequence ID" value="QHS96949.1"/>
    <property type="molecule type" value="Genomic_DNA"/>
</dbReference>
<accession>A0A6C0BZG0</accession>
<name>A0A6C0BZG0_9ZZZZ</name>
<protein>
    <submittedName>
        <fullName evidence="1">Uncharacterized protein</fullName>
    </submittedName>
</protein>